<dbReference type="KEGG" id="cput:CONPUDRAFT_157547"/>
<dbReference type="AlphaFoldDB" id="A0A5M3MEE8"/>
<protein>
    <submittedName>
        <fullName evidence="1">Uncharacterized protein</fullName>
    </submittedName>
</protein>
<gene>
    <name evidence="1" type="ORF">CONPUDRAFT_157547</name>
</gene>
<dbReference type="GeneID" id="19203782"/>
<name>A0A5M3MEE8_CONPW</name>
<accession>A0A5M3MEE8</accession>
<sequence>MLKVMRMNATDWSQLQKTTRPLVEIYLDRSIPFVQQPEDHVSLVVSKARRTLHFMKKYPLNWPLRLYIELNIYDHILYTEQRRRFELFAGSHHEDQRSLSTGMSPLTSLASSSRESVTLINLDRSLSPCDTLSTLTSISGDNEYLLE</sequence>
<organism evidence="1 2">
    <name type="scientific">Coniophora puteana (strain RWD-64-598)</name>
    <name type="common">Brown rot fungus</name>
    <dbReference type="NCBI Taxonomy" id="741705"/>
    <lineage>
        <taxon>Eukaryota</taxon>
        <taxon>Fungi</taxon>
        <taxon>Dikarya</taxon>
        <taxon>Basidiomycota</taxon>
        <taxon>Agaricomycotina</taxon>
        <taxon>Agaricomycetes</taxon>
        <taxon>Agaricomycetidae</taxon>
        <taxon>Boletales</taxon>
        <taxon>Coniophorineae</taxon>
        <taxon>Coniophoraceae</taxon>
        <taxon>Coniophora</taxon>
    </lineage>
</organism>
<proteinExistence type="predicted"/>
<dbReference type="Proteomes" id="UP000053558">
    <property type="component" value="Unassembled WGS sequence"/>
</dbReference>
<reference evidence="2" key="1">
    <citation type="journal article" date="2012" name="Science">
        <title>The Paleozoic origin of enzymatic lignin decomposition reconstructed from 31 fungal genomes.</title>
        <authorList>
            <person name="Floudas D."/>
            <person name="Binder M."/>
            <person name="Riley R."/>
            <person name="Barry K."/>
            <person name="Blanchette R.A."/>
            <person name="Henrissat B."/>
            <person name="Martinez A.T."/>
            <person name="Otillar R."/>
            <person name="Spatafora J.W."/>
            <person name="Yadav J.S."/>
            <person name="Aerts A."/>
            <person name="Benoit I."/>
            <person name="Boyd A."/>
            <person name="Carlson A."/>
            <person name="Copeland A."/>
            <person name="Coutinho P.M."/>
            <person name="de Vries R.P."/>
            <person name="Ferreira P."/>
            <person name="Findley K."/>
            <person name="Foster B."/>
            <person name="Gaskell J."/>
            <person name="Glotzer D."/>
            <person name="Gorecki P."/>
            <person name="Heitman J."/>
            <person name="Hesse C."/>
            <person name="Hori C."/>
            <person name="Igarashi K."/>
            <person name="Jurgens J.A."/>
            <person name="Kallen N."/>
            <person name="Kersten P."/>
            <person name="Kohler A."/>
            <person name="Kuees U."/>
            <person name="Kumar T.K.A."/>
            <person name="Kuo A."/>
            <person name="LaButti K."/>
            <person name="Larrondo L.F."/>
            <person name="Lindquist E."/>
            <person name="Ling A."/>
            <person name="Lombard V."/>
            <person name="Lucas S."/>
            <person name="Lundell T."/>
            <person name="Martin R."/>
            <person name="McLaughlin D.J."/>
            <person name="Morgenstern I."/>
            <person name="Morin E."/>
            <person name="Murat C."/>
            <person name="Nagy L.G."/>
            <person name="Nolan M."/>
            <person name="Ohm R.A."/>
            <person name="Patyshakuliyeva A."/>
            <person name="Rokas A."/>
            <person name="Ruiz-Duenas F.J."/>
            <person name="Sabat G."/>
            <person name="Salamov A."/>
            <person name="Samejima M."/>
            <person name="Schmutz J."/>
            <person name="Slot J.C."/>
            <person name="St John F."/>
            <person name="Stenlid J."/>
            <person name="Sun H."/>
            <person name="Sun S."/>
            <person name="Syed K."/>
            <person name="Tsang A."/>
            <person name="Wiebenga A."/>
            <person name="Young D."/>
            <person name="Pisabarro A."/>
            <person name="Eastwood D.C."/>
            <person name="Martin F."/>
            <person name="Cullen D."/>
            <person name="Grigoriev I.V."/>
            <person name="Hibbett D.S."/>
        </authorList>
    </citation>
    <scope>NUCLEOTIDE SEQUENCE [LARGE SCALE GENOMIC DNA]</scope>
    <source>
        <strain evidence="2">RWD-64-598 SS2</strain>
    </source>
</reference>
<evidence type="ECO:0000313" key="1">
    <source>
        <dbReference type="EMBL" id="EIW77290.1"/>
    </source>
</evidence>
<evidence type="ECO:0000313" key="2">
    <source>
        <dbReference type="Proteomes" id="UP000053558"/>
    </source>
</evidence>
<comment type="caution">
    <text evidence="1">The sequence shown here is derived from an EMBL/GenBank/DDBJ whole genome shotgun (WGS) entry which is preliminary data.</text>
</comment>
<dbReference type="RefSeq" id="XP_007772688.1">
    <property type="nucleotide sequence ID" value="XM_007774498.1"/>
</dbReference>
<keyword evidence="2" id="KW-1185">Reference proteome</keyword>
<dbReference type="EMBL" id="JH711584">
    <property type="protein sequence ID" value="EIW77290.1"/>
    <property type="molecule type" value="Genomic_DNA"/>
</dbReference>